<dbReference type="GO" id="GO:0010181">
    <property type="term" value="F:FMN binding"/>
    <property type="evidence" value="ECO:0007669"/>
    <property type="project" value="TreeGrafter"/>
</dbReference>
<gene>
    <name evidence="3" type="primary">kefF</name>
    <name evidence="3" type="ORF">GCM10007876_00750</name>
</gene>
<keyword evidence="1" id="KW-0560">Oxidoreductase</keyword>
<sequence length="198" mass="22675">MKTVVIFAHSDVKNASIANRLIIDRLNTVDGVEIRDLYQLYPDFKIDIEAEQHAMSDADVILFQYPFHWYSIPGLLKEWMDRVFLRGFAYGPGRKLEGKDFLISTTIGGPKDSYQEGGHNLFTVQDFLKPMVQTANFTGMKYNEPVVSHGMVFIPNGDNSREDIEQRAIDHADRLIQRLDDFAKKYESQNIPEATELA</sequence>
<reference evidence="3" key="2">
    <citation type="submission" date="2023-01" db="EMBL/GenBank/DDBJ databases">
        <title>Draft genome sequence of Litoribrevibacter albus strain NBRC 110071.</title>
        <authorList>
            <person name="Sun Q."/>
            <person name="Mori K."/>
        </authorList>
    </citation>
    <scope>NUCLEOTIDE SEQUENCE</scope>
    <source>
        <strain evidence="3">NBRC 110071</strain>
    </source>
</reference>
<dbReference type="Gene3D" id="3.40.50.360">
    <property type="match status" value="1"/>
</dbReference>
<reference evidence="3" key="1">
    <citation type="journal article" date="2014" name="Int. J. Syst. Evol. Microbiol.">
        <title>Complete genome sequence of Corynebacterium casei LMG S-19264T (=DSM 44701T), isolated from a smear-ripened cheese.</title>
        <authorList>
            <consortium name="US DOE Joint Genome Institute (JGI-PGF)"/>
            <person name="Walter F."/>
            <person name="Albersmeier A."/>
            <person name="Kalinowski J."/>
            <person name="Ruckert C."/>
        </authorList>
    </citation>
    <scope>NUCLEOTIDE SEQUENCE</scope>
    <source>
        <strain evidence="3">NBRC 110071</strain>
    </source>
</reference>
<protein>
    <submittedName>
        <fullName evidence="3">Glutathione-regulated potassium-efflux system ancillary protein KefF</fullName>
    </submittedName>
</protein>
<dbReference type="GO" id="GO:0009055">
    <property type="term" value="F:electron transfer activity"/>
    <property type="evidence" value="ECO:0007669"/>
    <property type="project" value="TreeGrafter"/>
</dbReference>
<dbReference type="InterPro" id="IPR003680">
    <property type="entry name" value="Flavodoxin_fold"/>
</dbReference>
<dbReference type="AlphaFoldDB" id="A0AA37S7G5"/>
<name>A0AA37S7G5_9GAMM</name>
<dbReference type="PANTHER" id="PTHR47307">
    <property type="entry name" value="GLUTATHIONE-REGULATED POTASSIUM-EFFLUX SYSTEM ANCILLARY PROTEIN KEFG"/>
    <property type="match status" value="1"/>
</dbReference>
<dbReference type="Pfam" id="PF02525">
    <property type="entry name" value="Flavodoxin_2"/>
    <property type="match status" value="1"/>
</dbReference>
<dbReference type="InterPro" id="IPR046980">
    <property type="entry name" value="KefG/KefF"/>
</dbReference>
<accession>A0AA37S7G5</accession>
<dbReference type="RefSeq" id="WP_284377431.1">
    <property type="nucleotide sequence ID" value="NZ_BSNM01000002.1"/>
</dbReference>
<dbReference type="InterPro" id="IPR029039">
    <property type="entry name" value="Flavoprotein-like_sf"/>
</dbReference>
<dbReference type="Proteomes" id="UP001161389">
    <property type="component" value="Unassembled WGS sequence"/>
</dbReference>
<dbReference type="GO" id="GO:0003955">
    <property type="term" value="F:NAD(P)H dehydrogenase (quinone) activity"/>
    <property type="evidence" value="ECO:0007669"/>
    <property type="project" value="TreeGrafter"/>
</dbReference>
<evidence type="ECO:0000313" key="3">
    <source>
        <dbReference type="EMBL" id="GLQ29597.1"/>
    </source>
</evidence>
<comment type="caution">
    <text evidence="3">The sequence shown here is derived from an EMBL/GenBank/DDBJ whole genome shotgun (WGS) entry which is preliminary data.</text>
</comment>
<evidence type="ECO:0000313" key="4">
    <source>
        <dbReference type="Proteomes" id="UP001161389"/>
    </source>
</evidence>
<evidence type="ECO:0000256" key="1">
    <source>
        <dbReference type="ARBA" id="ARBA00023002"/>
    </source>
</evidence>
<feature type="domain" description="Flavodoxin-like fold" evidence="2">
    <location>
        <begin position="1"/>
        <end position="166"/>
    </location>
</feature>
<evidence type="ECO:0000259" key="2">
    <source>
        <dbReference type="Pfam" id="PF02525"/>
    </source>
</evidence>
<proteinExistence type="predicted"/>
<dbReference type="PANTHER" id="PTHR47307:SF2">
    <property type="entry name" value="GLUTATHIONE-REGULATED POTASSIUM-EFFLUX SYSTEM ANCILLARY PROTEIN KEFF"/>
    <property type="match status" value="1"/>
</dbReference>
<organism evidence="3 4">
    <name type="scientific">Litoribrevibacter albus</name>
    <dbReference type="NCBI Taxonomy" id="1473156"/>
    <lineage>
        <taxon>Bacteria</taxon>
        <taxon>Pseudomonadati</taxon>
        <taxon>Pseudomonadota</taxon>
        <taxon>Gammaproteobacteria</taxon>
        <taxon>Oceanospirillales</taxon>
        <taxon>Oceanospirillaceae</taxon>
        <taxon>Litoribrevibacter</taxon>
    </lineage>
</organism>
<dbReference type="SUPFAM" id="SSF52218">
    <property type="entry name" value="Flavoproteins"/>
    <property type="match status" value="1"/>
</dbReference>
<dbReference type="EMBL" id="BSNM01000002">
    <property type="protein sequence ID" value="GLQ29597.1"/>
    <property type="molecule type" value="Genomic_DNA"/>
</dbReference>
<keyword evidence="4" id="KW-1185">Reference proteome</keyword>